<dbReference type="SUPFAM" id="SSF49265">
    <property type="entry name" value="Fibronectin type III"/>
    <property type="match status" value="1"/>
</dbReference>
<dbReference type="Gene3D" id="2.60.120.920">
    <property type="match status" value="1"/>
</dbReference>
<dbReference type="PANTHER" id="PTHR24099:SF6">
    <property type="entry name" value="FIBRONECTIN TYPE III AND SPRY DOMAIN-CONTAINING PROTEIN 2"/>
    <property type="match status" value="1"/>
</dbReference>
<keyword evidence="5" id="KW-1185">Reference proteome</keyword>
<dbReference type="InterPro" id="IPR013320">
    <property type="entry name" value="ConA-like_dom_sf"/>
</dbReference>
<dbReference type="InterPro" id="IPR001870">
    <property type="entry name" value="B30.2/SPRY"/>
</dbReference>
<reference evidence="4" key="2">
    <citation type="submission" date="2025-08" db="UniProtKB">
        <authorList>
            <consortium name="Ensembl"/>
        </authorList>
    </citation>
    <scope>IDENTIFICATION</scope>
</reference>
<dbReference type="InterPro" id="IPR003961">
    <property type="entry name" value="FN3_dom"/>
</dbReference>
<sequence length="320" mass="35812">MMITPSTETHCTVTELLPNAQYELWVTATNTTGISPASEKALYMTVPSPPVIKQRECSSCPEAALIRWESGNTNPVDSYTVELREVGADGTTIAVPTCQCLIQLQTGRHYLISVRAVNIGGPSDRSEVITVSTIGTFFYLLEDTAHPCLSISEDGFTIFYGDEELPIRLICKHVLSVHRCVAILGDLIPVRGRHYWEVEVDDGTEFRIGVANENTERNSYLGANSTSWCMRHILTPSRHKYEFLHNGWSPDLRITVNPVRIGVALDYDRGTLSFFNVDLEQHLHTFHCHFQNYVHPCFGLDNPGALTVHNGIEAPEYTFI</sequence>
<dbReference type="GeneTree" id="ENSGT00940000158441"/>
<dbReference type="Ensembl" id="ENSATET00000024666.3">
    <property type="protein sequence ID" value="ENSATEP00000024278.2"/>
    <property type="gene ID" value="ENSATEG00000016862.3"/>
</dbReference>
<name>A0A3Q1J2B1_ANATE</name>
<dbReference type="InterPro" id="IPR036116">
    <property type="entry name" value="FN3_sf"/>
</dbReference>
<dbReference type="InterPro" id="IPR013783">
    <property type="entry name" value="Ig-like_fold"/>
</dbReference>
<evidence type="ECO:0000256" key="1">
    <source>
        <dbReference type="ARBA" id="ARBA00023054"/>
    </source>
</evidence>
<dbReference type="InterPro" id="IPR003879">
    <property type="entry name" value="Butyrophylin_SPRY"/>
</dbReference>
<dbReference type="InParanoid" id="A0A3Q1J2B1"/>
<dbReference type="PROSITE" id="PS50853">
    <property type="entry name" value="FN3"/>
    <property type="match status" value="2"/>
</dbReference>
<dbReference type="PRINTS" id="PR01407">
    <property type="entry name" value="BUTYPHLNCDUF"/>
</dbReference>
<evidence type="ECO:0000259" key="2">
    <source>
        <dbReference type="PROSITE" id="PS50188"/>
    </source>
</evidence>
<dbReference type="SMART" id="SM00449">
    <property type="entry name" value="SPRY"/>
    <property type="match status" value="1"/>
</dbReference>
<feature type="domain" description="Fibronectin type-III" evidence="3">
    <location>
        <begin position="50"/>
        <end position="136"/>
    </location>
</feature>
<organism evidence="4 5">
    <name type="scientific">Anabas testudineus</name>
    <name type="common">Climbing perch</name>
    <name type="synonym">Anthias testudineus</name>
    <dbReference type="NCBI Taxonomy" id="64144"/>
    <lineage>
        <taxon>Eukaryota</taxon>
        <taxon>Metazoa</taxon>
        <taxon>Chordata</taxon>
        <taxon>Craniata</taxon>
        <taxon>Vertebrata</taxon>
        <taxon>Euteleostomi</taxon>
        <taxon>Actinopterygii</taxon>
        <taxon>Neopterygii</taxon>
        <taxon>Teleostei</taxon>
        <taxon>Neoteleostei</taxon>
        <taxon>Acanthomorphata</taxon>
        <taxon>Anabantaria</taxon>
        <taxon>Anabantiformes</taxon>
        <taxon>Anabantoidei</taxon>
        <taxon>Anabantidae</taxon>
        <taxon>Anabas</taxon>
    </lineage>
</organism>
<dbReference type="InterPro" id="IPR003877">
    <property type="entry name" value="SPRY_dom"/>
</dbReference>
<proteinExistence type="predicted"/>
<reference evidence="4" key="3">
    <citation type="submission" date="2025-09" db="UniProtKB">
        <authorList>
            <consortium name="Ensembl"/>
        </authorList>
    </citation>
    <scope>IDENTIFICATION</scope>
</reference>
<evidence type="ECO:0008006" key="6">
    <source>
        <dbReference type="Google" id="ProtNLM"/>
    </source>
</evidence>
<dbReference type="CDD" id="cd00063">
    <property type="entry name" value="FN3"/>
    <property type="match status" value="2"/>
</dbReference>
<dbReference type="STRING" id="64144.ENSATEP00000024278"/>
<dbReference type="InterPro" id="IPR043136">
    <property type="entry name" value="B30.2/SPRY_sf"/>
</dbReference>
<dbReference type="Pfam" id="PF00622">
    <property type="entry name" value="SPRY"/>
    <property type="match status" value="1"/>
</dbReference>
<evidence type="ECO:0000313" key="4">
    <source>
        <dbReference type="Ensembl" id="ENSATEP00000024278.2"/>
    </source>
</evidence>
<dbReference type="Proteomes" id="UP000265040">
    <property type="component" value="Chromosome 3"/>
</dbReference>
<dbReference type="Gene3D" id="2.60.40.10">
    <property type="entry name" value="Immunoglobulins"/>
    <property type="match status" value="2"/>
</dbReference>
<feature type="domain" description="B30.2/SPRY" evidence="2">
    <location>
        <begin position="118"/>
        <end position="317"/>
    </location>
</feature>
<dbReference type="OrthoDB" id="6232067at2759"/>
<dbReference type="InterPro" id="IPR050617">
    <property type="entry name" value="E3_ligase_FN3/SPRY"/>
</dbReference>
<dbReference type="SUPFAM" id="SSF49899">
    <property type="entry name" value="Concanavalin A-like lectins/glucanases"/>
    <property type="match status" value="1"/>
</dbReference>
<keyword evidence="1" id="KW-0175">Coiled coil</keyword>
<accession>A0A3Q1J2B1</accession>
<dbReference type="PROSITE" id="PS50188">
    <property type="entry name" value="B302_SPRY"/>
    <property type="match status" value="1"/>
</dbReference>
<feature type="domain" description="Fibronectin type-III" evidence="3">
    <location>
        <begin position="1"/>
        <end position="49"/>
    </location>
</feature>
<evidence type="ECO:0000259" key="3">
    <source>
        <dbReference type="PROSITE" id="PS50853"/>
    </source>
</evidence>
<evidence type="ECO:0000313" key="5">
    <source>
        <dbReference type="Proteomes" id="UP000265040"/>
    </source>
</evidence>
<dbReference type="Pfam" id="PF00041">
    <property type="entry name" value="fn3"/>
    <property type="match status" value="1"/>
</dbReference>
<protein>
    <recommendedName>
        <fullName evidence="6">Fibronectin type III and SPRY domain containing 2</fullName>
    </recommendedName>
</protein>
<dbReference type="PANTHER" id="PTHR24099">
    <property type="entry name" value="E3 UBIQUITIN-PROTEIN LIGASE TRIM36-RELATED"/>
    <property type="match status" value="1"/>
</dbReference>
<reference evidence="4" key="1">
    <citation type="submission" date="2021-04" db="EMBL/GenBank/DDBJ databases">
        <authorList>
            <consortium name="Wellcome Sanger Institute Data Sharing"/>
        </authorList>
    </citation>
    <scope>NUCLEOTIDE SEQUENCE [LARGE SCALE GENOMIC DNA]</scope>
</reference>
<dbReference type="AlphaFoldDB" id="A0A3Q1J2B1"/>